<organism evidence="3 4">
    <name type="scientific">Tumidithrix elongata BACA0141</name>
    <dbReference type="NCBI Taxonomy" id="2716417"/>
    <lineage>
        <taxon>Bacteria</taxon>
        <taxon>Bacillati</taxon>
        <taxon>Cyanobacteriota</taxon>
        <taxon>Cyanophyceae</taxon>
        <taxon>Pseudanabaenales</taxon>
        <taxon>Pseudanabaenaceae</taxon>
        <taxon>Tumidithrix</taxon>
        <taxon>Tumidithrix elongata</taxon>
    </lineage>
</organism>
<gene>
    <name evidence="3" type="ORF">V2H45_12385</name>
</gene>
<dbReference type="EMBL" id="JAZBJZ010000045">
    <property type="protein sequence ID" value="MEE3717553.1"/>
    <property type="molecule type" value="Genomic_DNA"/>
</dbReference>
<reference evidence="3" key="1">
    <citation type="submission" date="2024-01" db="EMBL/GenBank/DDBJ databases">
        <title>Bank of Algae and Cyanobacteria of the Azores (BACA) strain genomes.</title>
        <authorList>
            <person name="Luz R."/>
            <person name="Cordeiro R."/>
            <person name="Fonseca A."/>
            <person name="Goncalves V."/>
        </authorList>
    </citation>
    <scope>NUCLEOTIDE SEQUENCE</scope>
    <source>
        <strain evidence="3">BACA0141</strain>
    </source>
</reference>
<sequence length="452" mass="51213">MKRENIQPENFAEKVIWFAIIWTYWFYALGALYILGAAVAWILFFHLCRELWKQDEQTPEEDKIRIPWSVWVWIGGMLMMEVALVVGHLDNNLGLGEIIKSTIGWAKGWALLALYPLVGCLKIRPELMYRASALVCRTSLLISIPFVLAFYLHLPQKLYVSPLRAVGGPSDAFFEVMLYEIDPGEGKPRWRLYTPWAPAAGFVANIYFFMVIQEKDRKLRWLGIAGCVVICQISASRLALICLPAVWLISLYLSRLSRPKVLIASGFASFFVSISTNQIIDAIHDFSEKFTAARKDSSRVRAALGRIAVYRWEKEAPIWGHGVVVKGPHMVEFMPIGSHHSWFGLLYVKGVVGYTSLAVPMGCGFIHMLYLSQRSTPAKVGLCMVMVLFFYTFGENLEILAYLFWPGLVMMGIGAQTKYLEQENEDKDEGKLEASIEDDISTSNKTLPNLNE</sequence>
<feature type="transmembrane region" description="Helical" evidence="2">
    <location>
        <begin position="101"/>
        <end position="121"/>
    </location>
</feature>
<evidence type="ECO:0000256" key="2">
    <source>
        <dbReference type="SAM" id="Phobius"/>
    </source>
</evidence>
<dbReference type="AlphaFoldDB" id="A0AAW9Q422"/>
<keyword evidence="2" id="KW-0472">Membrane</keyword>
<accession>A0AAW9Q422</accession>
<keyword evidence="3" id="KW-0436">Ligase</keyword>
<feature type="transmembrane region" description="Helical" evidence="2">
    <location>
        <begin position="224"/>
        <end position="249"/>
    </location>
</feature>
<proteinExistence type="predicted"/>
<dbReference type="Proteomes" id="UP001333818">
    <property type="component" value="Unassembled WGS sequence"/>
</dbReference>
<comment type="caution">
    <text evidence="3">The sequence shown here is derived from an EMBL/GenBank/DDBJ whole genome shotgun (WGS) entry which is preliminary data.</text>
</comment>
<protein>
    <submittedName>
        <fullName evidence="3">O-antigen ligase domain-containing protein</fullName>
    </submittedName>
</protein>
<dbReference type="RefSeq" id="WP_330483982.1">
    <property type="nucleotide sequence ID" value="NZ_JAZBJZ010000045.1"/>
</dbReference>
<feature type="transmembrane region" description="Helical" evidence="2">
    <location>
        <begin position="193"/>
        <end position="212"/>
    </location>
</feature>
<keyword evidence="2" id="KW-0812">Transmembrane</keyword>
<dbReference type="GO" id="GO:0016874">
    <property type="term" value="F:ligase activity"/>
    <property type="evidence" value="ECO:0007669"/>
    <property type="project" value="UniProtKB-KW"/>
</dbReference>
<feature type="transmembrane region" description="Helical" evidence="2">
    <location>
        <begin position="261"/>
        <end position="280"/>
    </location>
</feature>
<feature type="transmembrane region" description="Helical" evidence="2">
    <location>
        <begin position="68"/>
        <end position="89"/>
    </location>
</feature>
<evidence type="ECO:0000256" key="1">
    <source>
        <dbReference type="SAM" id="MobiDB-lite"/>
    </source>
</evidence>
<feature type="region of interest" description="Disordered" evidence="1">
    <location>
        <begin position="424"/>
        <end position="452"/>
    </location>
</feature>
<feature type="transmembrane region" description="Helical" evidence="2">
    <location>
        <begin position="24"/>
        <end position="47"/>
    </location>
</feature>
<feature type="compositionally biased region" description="Polar residues" evidence="1">
    <location>
        <begin position="441"/>
        <end position="452"/>
    </location>
</feature>
<evidence type="ECO:0000313" key="3">
    <source>
        <dbReference type="EMBL" id="MEE3717553.1"/>
    </source>
</evidence>
<name>A0AAW9Q422_9CYAN</name>
<evidence type="ECO:0000313" key="4">
    <source>
        <dbReference type="Proteomes" id="UP001333818"/>
    </source>
</evidence>
<keyword evidence="4" id="KW-1185">Reference proteome</keyword>
<feature type="transmembrane region" description="Helical" evidence="2">
    <location>
        <begin position="133"/>
        <end position="154"/>
    </location>
</feature>
<keyword evidence="2" id="KW-1133">Transmembrane helix</keyword>